<evidence type="ECO:0000256" key="4">
    <source>
        <dbReference type="ARBA" id="ARBA00022452"/>
    </source>
</evidence>
<dbReference type="RefSeq" id="WP_183081291.1">
    <property type="nucleotide sequence ID" value="NZ_MCAS01000004.1"/>
</dbReference>
<comment type="subcellular location">
    <subcellularLocation>
        <location evidence="1 10">Cell outer membrane</location>
        <topology evidence="1 10">Multi-pass membrane protein</topology>
    </subcellularLocation>
</comment>
<proteinExistence type="inferred from homology"/>
<evidence type="ECO:0000256" key="2">
    <source>
        <dbReference type="ARBA" id="ARBA00008064"/>
    </source>
</evidence>
<dbReference type="PROSITE" id="PS01151">
    <property type="entry name" value="FIMBRIAL_USHER"/>
    <property type="match status" value="1"/>
</dbReference>
<dbReference type="Pfam" id="PF13953">
    <property type="entry name" value="PapC_C"/>
    <property type="match status" value="1"/>
</dbReference>
<dbReference type="PANTHER" id="PTHR30451:SF21">
    <property type="entry name" value="FIMBRIAL USHER DOMAIN-CONTAINING PROTEIN YDET-RELATED"/>
    <property type="match status" value="1"/>
</dbReference>
<keyword evidence="5 10" id="KW-1029">Fimbrium biogenesis</keyword>
<evidence type="ECO:0000259" key="11">
    <source>
        <dbReference type="Pfam" id="PF13953"/>
    </source>
</evidence>
<dbReference type="Pfam" id="PF13954">
    <property type="entry name" value="PapC_N"/>
    <property type="match status" value="1"/>
</dbReference>
<evidence type="ECO:0000256" key="8">
    <source>
        <dbReference type="ARBA" id="ARBA00023136"/>
    </source>
</evidence>
<dbReference type="Pfam" id="PF00577">
    <property type="entry name" value="Usher"/>
    <property type="match status" value="1"/>
</dbReference>
<dbReference type="GO" id="GO:0009279">
    <property type="term" value="C:cell outer membrane"/>
    <property type="evidence" value="ECO:0007669"/>
    <property type="project" value="UniProtKB-SubCell"/>
</dbReference>
<evidence type="ECO:0000256" key="9">
    <source>
        <dbReference type="ARBA" id="ARBA00023237"/>
    </source>
</evidence>
<comment type="caution">
    <text evidence="13">The sequence shown here is derived from an EMBL/GenBank/DDBJ whole genome shotgun (WGS) entry which is preliminary data.</text>
</comment>
<evidence type="ECO:0000313" key="14">
    <source>
        <dbReference type="Proteomes" id="UP000283709"/>
    </source>
</evidence>
<keyword evidence="8 10" id="KW-0472">Membrane</keyword>
<dbReference type="InterPro" id="IPR018030">
    <property type="entry name" value="Fimbrial_membr_usher_CS"/>
</dbReference>
<keyword evidence="9 10" id="KW-0998">Cell outer membrane</keyword>
<dbReference type="InterPro" id="IPR042186">
    <property type="entry name" value="FimD_plug_dom"/>
</dbReference>
<dbReference type="GO" id="GO:0009297">
    <property type="term" value="P:pilus assembly"/>
    <property type="evidence" value="ECO:0007669"/>
    <property type="project" value="InterPro"/>
</dbReference>
<dbReference type="Gene3D" id="2.60.40.3110">
    <property type="match status" value="1"/>
</dbReference>
<protein>
    <submittedName>
        <fullName evidence="13">Fimbrial protein</fullName>
    </submittedName>
</protein>
<feature type="domain" description="PapC-like C-terminal" evidence="11">
    <location>
        <begin position="734"/>
        <end position="788"/>
    </location>
</feature>
<evidence type="ECO:0000313" key="13">
    <source>
        <dbReference type="EMBL" id="RKF49453.1"/>
    </source>
</evidence>
<gene>
    <name evidence="13" type="ORF">BCY88_17670</name>
</gene>
<dbReference type="SUPFAM" id="SSF141729">
    <property type="entry name" value="FimD N-terminal domain-like"/>
    <property type="match status" value="1"/>
</dbReference>
<dbReference type="EMBL" id="MCAS01000004">
    <property type="protein sequence ID" value="RKF49453.1"/>
    <property type="molecule type" value="Genomic_DNA"/>
</dbReference>
<dbReference type="InterPro" id="IPR025949">
    <property type="entry name" value="PapC-like_C"/>
</dbReference>
<reference evidence="13 14" key="1">
    <citation type="submission" date="2016-07" db="EMBL/GenBank/DDBJ databases">
        <title>Genome analysis of Burkholderia fungorum ES3-20.</title>
        <authorList>
            <person name="Xu D."/>
            <person name="Yao R."/>
            <person name="Zheng S."/>
        </authorList>
    </citation>
    <scope>NUCLEOTIDE SEQUENCE [LARGE SCALE GENOMIC DNA]</scope>
    <source>
        <strain evidence="13 14">ES3-20</strain>
    </source>
</reference>
<keyword evidence="7" id="KW-0732">Signal</keyword>
<dbReference type="InterPro" id="IPR043142">
    <property type="entry name" value="PapC-like_C_sf"/>
</dbReference>
<keyword evidence="4" id="KW-1134">Transmembrane beta strand</keyword>
<evidence type="ECO:0000256" key="1">
    <source>
        <dbReference type="ARBA" id="ARBA00004571"/>
    </source>
</evidence>
<feature type="domain" description="PapC N-terminal" evidence="12">
    <location>
        <begin position="14"/>
        <end position="156"/>
    </location>
</feature>
<dbReference type="InterPro" id="IPR025885">
    <property type="entry name" value="PapC_N"/>
</dbReference>
<evidence type="ECO:0000256" key="5">
    <source>
        <dbReference type="ARBA" id="ARBA00022558"/>
    </source>
</evidence>
<evidence type="ECO:0000259" key="12">
    <source>
        <dbReference type="Pfam" id="PF13954"/>
    </source>
</evidence>
<dbReference type="GO" id="GO:0015473">
    <property type="term" value="F:fimbrial usher porin activity"/>
    <property type="evidence" value="ECO:0007669"/>
    <property type="project" value="InterPro"/>
</dbReference>
<dbReference type="AlphaFoldDB" id="A0A3R7ICA8"/>
<evidence type="ECO:0000256" key="3">
    <source>
        <dbReference type="ARBA" id="ARBA00022448"/>
    </source>
</evidence>
<dbReference type="InterPro" id="IPR037224">
    <property type="entry name" value="PapC_N_sf"/>
</dbReference>
<dbReference type="Proteomes" id="UP000283709">
    <property type="component" value="Unassembled WGS sequence"/>
</dbReference>
<name>A0A3R7ICA8_9BURK</name>
<accession>A0A3R7ICA8</accession>
<keyword evidence="3 10" id="KW-0813">Transport</keyword>
<dbReference type="Gene3D" id="2.60.40.2070">
    <property type="match status" value="1"/>
</dbReference>
<dbReference type="PANTHER" id="PTHR30451">
    <property type="entry name" value="OUTER MEMBRANE USHER PROTEIN"/>
    <property type="match status" value="1"/>
</dbReference>
<dbReference type="InterPro" id="IPR000015">
    <property type="entry name" value="Fimb_usher"/>
</dbReference>
<organism evidence="13 14">
    <name type="scientific">Paraburkholderia fungorum</name>
    <dbReference type="NCBI Taxonomy" id="134537"/>
    <lineage>
        <taxon>Bacteria</taxon>
        <taxon>Pseudomonadati</taxon>
        <taxon>Pseudomonadota</taxon>
        <taxon>Betaproteobacteria</taxon>
        <taxon>Burkholderiales</taxon>
        <taxon>Burkholderiaceae</taxon>
        <taxon>Paraburkholderia</taxon>
    </lineage>
</organism>
<keyword evidence="6 10" id="KW-0812">Transmembrane</keyword>
<evidence type="ECO:0000256" key="6">
    <source>
        <dbReference type="ARBA" id="ARBA00022692"/>
    </source>
</evidence>
<dbReference type="Gene3D" id="3.10.20.410">
    <property type="match status" value="1"/>
</dbReference>
<sequence>MSALAVCGHAQATEFNSSFLSIDDESGLNLAQFSHADYTMPGTYLLDVSVNDQYFGRLSIDFVAGDEPDTSYACLPEALVSQFGLKPKLFETLPRTRDRTCVNIESIEGAKITYVKSTARLKISIPQVAFEYDDPNYIPRERWSDGIDGAMLDYRVIANTNRQLGTGYAGAQTNSLQAYGTVGANWGAWRFRGDYQAQTSSGGNGAYGGADRNFQFNRLYAFRALPSIRSTVALGDNYLNSDIFDTFALTGVTMQSDDRMLPPSMRGYAPLITGVARTSATVTVSQQGRVLYATKVSPGAFALQDISANVQGTLDVTVQEEDGSEQKFTVTSAAVPFLARQGEIRYKAAVGQPRLFGGAGITPLFGFAEAAYGLPLDVTAYGGTIAASGYMSLAGGLGKDLGEFGAVSVDVTTSRASLWWNGKTQSGQSYRFNYSKHFDTLDTDLRFFGYRFSDRTYTTFSQFSGDPTAYGLAGGKQRYSMTLAKRIWGVSTYLSYDHSSYWDREADDRFGLTLARTVSVGTLKNVSLNFSAFRNQSVTGSGNQVFVSATIPLGNRQTAAANVTSSSTGGVNVNAGFMGDNGDGLSYSVYGGTSDGRPSANANARLRTSSYQVSLQAATVVNTFAAASLEVDGSVVATRHGITPHANGANGDTRLLVSTDGVPNVALSGSQARTNSAGYAVIGSVSPFDAFDARVNVNKLALDTQVTNPVQRLVLTDGSIGYVHFEAARGRNLLVALTRSDGRVAPFGASVQDAKTGKEVGIVGERGITYLTQVQKNSELAVHVGDTLLCRLGTLPDDLQLEGAATPITCNPEAPIAGGS</sequence>
<dbReference type="Gene3D" id="2.60.40.2610">
    <property type="entry name" value="Outer membrane usher protein FimD, plug domain"/>
    <property type="match status" value="1"/>
</dbReference>
<evidence type="ECO:0000256" key="7">
    <source>
        <dbReference type="ARBA" id="ARBA00022729"/>
    </source>
</evidence>
<evidence type="ECO:0000256" key="10">
    <source>
        <dbReference type="RuleBase" id="RU003884"/>
    </source>
</evidence>
<comment type="similarity">
    <text evidence="2 10">Belongs to the fimbrial export usher family.</text>
</comment>